<name>A0A7S0DWC9_9CRYP</name>
<organism evidence="2">
    <name type="scientific">Hanusia phi</name>
    <dbReference type="NCBI Taxonomy" id="3032"/>
    <lineage>
        <taxon>Eukaryota</taxon>
        <taxon>Cryptophyceae</taxon>
        <taxon>Pyrenomonadales</taxon>
        <taxon>Geminigeraceae</taxon>
        <taxon>Hanusia</taxon>
    </lineage>
</organism>
<protein>
    <submittedName>
        <fullName evidence="2">Uncharacterized protein</fullName>
    </submittedName>
</protein>
<reference evidence="2" key="1">
    <citation type="submission" date="2021-01" db="EMBL/GenBank/DDBJ databases">
        <authorList>
            <person name="Corre E."/>
            <person name="Pelletier E."/>
            <person name="Niang G."/>
            <person name="Scheremetjew M."/>
            <person name="Finn R."/>
            <person name="Kale V."/>
            <person name="Holt S."/>
            <person name="Cochrane G."/>
            <person name="Meng A."/>
            <person name="Brown T."/>
            <person name="Cohen L."/>
        </authorList>
    </citation>
    <scope>NUCLEOTIDE SEQUENCE</scope>
    <source>
        <strain evidence="2">CCMP325</strain>
    </source>
</reference>
<proteinExistence type="predicted"/>
<feature type="compositionally biased region" description="Basic residues" evidence="1">
    <location>
        <begin position="266"/>
        <end position="275"/>
    </location>
</feature>
<feature type="region of interest" description="Disordered" evidence="1">
    <location>
        <begin position="262"/>
        <end position="300"/>
    </location>
</feature>
<dbReference type="AlphaFoldDB" id="A0A7S0DWC9"/>
<accession>A0A7S0DWC9</accession>
<evidence type="ECO:0000313" key="2">
    <source>
        <dbReference type="EMBL" id="CAD8467418.1"/>
    </source>
</evidence>
<evidence type="ECO:0000256" key="1">
    <source>
        <dbReference type="SAM" id="MobiDB-lite"/>
    </source>
</evidence>
<dbReference type="EMBL" id="HBEO01001887">
    <property type="protein sequence ID" value="CAD8467418.1"/>
    <property type="molecule type" value="Transcribed_RNA"/>
</dbReference>
<gene>
    <name evidence="2" type="ORF">HPHI1048_LOCUS1352</name>
</gene>
<sequence>MLAAFLASRAQQEVINSNVIDANKKKFAVPDNSAFSTRDMQSMLATATALQAIQSSNSLNTDFTQMKSNVATMANQFNYVSLNQQSMQTSPNPAFSFRLNIPTSMQHNINVNTIQSPLTTANLQQMQAAQFNKQQFANNLSSTFLGQVHHHVSQQHVSLPAQQAVATAIAEPVAEGLNVNGQRLTKDQVLQVYALRSRQTCGSGSMEQASAGRSAVVADLFHITAQAVRDIWTRKLGAELTKTMWTDHEELLYACDKYKSAGTGKPKSRAVRMQRTHSAPCDTSMSREDGSVSPAGSDSAIDNVTGLKRVLTLDCNRPSKTFRPDMGHQSVGSIESFLPLSNVVSK</sequence>